<dbReference type="Gene3D" id="1.10.10.10">
    <property type="entry name" value="Winged helix-like DNA-binding domain superfamily/Winged helix DNA-binding domain"/>
    <property type="match status" value="1"/>
</dbReference>
<dbReference type="InterPro" id="IPR000595">
    <property type="entry name" value="cNMP-bd_dom"/>
</dbReference>
<dbReference type="CDD" id="cd00038">
    <property type="entry name" value="CAP_ED"/>
    <property type="match status" value="1"/>
</dbReference>
<evidence type="ECO:0000256" key="4">
    <source>
        <dbReference type="ARBA" id="ARBA00023015"/>
    </source>
</evidence>
<dbReference type="PROSITE" id="PS50042">
    <property type="entry name" value="CNMP_BINDING_3"/>
    <property type="match status" value="1"/>
</dbReference>
<feature type="domain" description="HTH crp-type" evidence="13">
    <location>
        <begin position="201"/>
        <end position="274"/>
    </location>
</feature>
<evidence type="ECO:0000256" key="2">
    <source>
        <dbReference type="ARBA" id="ARBA00022566"/>
    </source>
</evidence>
<dbReference type="GO" id="GO:0045892">
    <property type="term" value="P:negative regulation of DNA-templated transcription"/>
    <property type="evidence" value="ECO:0007669"/>
    <property type="project" value="UniProtKB-ARBA"/>
</dbReference>
<feature type="domain" description="Cyclic nucleotide-binding" evidence="12">
    <location>
        <begin position="67"/>
        <end position="187"/>
    </location>
</feature>
<dbReference type="Pfam" id="PF00027">
    <property type="entry name" value="cNMP_binding"/>
    <property type="match status" value="1"/>
</dbReference>
<dbReference type="GO" id="GO:0045893">
    <property type="term" value="P:positive regulation of DNA-templated transcription"/>
    <property type="evidence" value="ECO:0007669"/>
    <property type="project" value="UniProtKB-ARBA"/>
</dbReference>
<evidence type="ECO:0000256" key="8">
    <source>
        <dbReference type="ARBA" id="ARBA00023163"/>
    </source>
</evidence>
<dbReference type="Gene3D" id="2.60.120.10">
    <property type="entry name" value="Jelly Rolls"/>
    <property type="match status" value="1"/>
</dbReference>
<dbReference type="SMART" id="SM00419">
    <property type="entry name" value="HTH_CRP"/>
    <property type="match status" value="1"/>
</dbReference>
<dbReference type="SUPFAM" id="SSF46785">
    <property type="entry name" value="Winged helix' DNA-binding domain"/>
    <property type="match status" value="1"/>
</dbReference>
<keyword evidence="5" id="KW-0238">DNA-binding</keyword>
<dbReference type="GO" id="GO:0005829">
    <property type="term" value="C:cytosol"/>
    <property type="evidence" value="ECO:0007669"/>
    <property type="project" value="TreeGrafter"/>
</dbReference>
<sequence>MCVFGVSTRFLHLVAVNRAYCVVYQSRMSYGTRVLNNGFDLVTHEATSRKEPRHMIGDGNFISQVPLFGGLDDSQQISLQQKMGHTTLRRGETLFDEGDLGDRLYIITEGKVKLGHTSNDGRESLLAVLGPGEIIGELTLFDPGPRSTTATAVSPVSLLHLDHEDLMEILDTNPTLAKHMLKALAQRLRRTNESLSDLVFSDVPGRVAKALLDLADRFGTASDKGVHVPHDLTQEELAQLVGASRETVNKSLADFVSRGWIRLEGRAVTLLDVDRLARRAR</sequence>
<keyword evidence="7" id="KW-0010">Activator</keyword>
<dbReference type="InterPro" id="IPR018490">
    <property type="entry name" value="cNMP-bd_dom_sf"/>
</dbReference>
<dbReference type="EMBL" id="AGWQ01000003">
    <property type="protein sequence ID" value="EJZ87616.1"/>
    <property type="molecule type" value="Genomic_DNA"/>
</dbReference>
<reference evidence="14 15" key="1">
    <citation type="submission" date="2012-07" db="EMBL/GenBank/DDBJ databases">
        <title>The Genome Sequence of Actinomyces turicensis ACS-279-V-COL4.</title>
        <authorList>
            <consortium name="The Broad Institute Genome Sequencing Platform"/>
            <person name="Earl A."/>
            <person name="Ward D."/>
            <person name="Feldgarden M."/>
            <person name="Gevers D."/>
            <person name="Saerens B."/>
            <person name="Vaneechoutte M."/>
            <person name="Walker B."/>
            <person name="Young S.K."/>
            <person name="Zeng Q."/>
            <person name="Gargeya S."/>
            <person name="Fitzgerald M."/>
            <person name="Haas B."/>
            <person name="Abouelleil A."/>
            <person name="Alvarado L."/>
            <person name="Arachchi H.M."/>
            <person name="Berlin A."/>
            <person name="Chapman S.B."/>
            <person name="Goldberg J."/>
            <person name="Griggs A."/>
            <person name="Gujja S."/>
            <person name="Hansen M."/>
            <person name="Howarth C."/>
            <person name="Imamovic A."/>
            <person name="Larimer J."/>
            <person name="McCowen C."/>
            <person name="Montmayeur A."/>
            <person name="Murphy C."/>
            <person name="Neiman D."/>
            <person name="Pearson M."/>
            <person name="Priest M."/>
            <person name="Roberts A."/>
            <person name="Saif S."/>
            <person name="Shea T."/>
            <person name="Sisk P."/>
            <person name="Sykes S."/>
            <person name="Wortman J."/>
            <person name="Nusbaum C."/>
            <person name="Birren B."/>
        </authorList>
    </citation>
    <scope>NUCLEOTIDE SEQUENCE [LARGE SCALE GENOMIC DNA]</scope>
    <source>
        <strain evidence="14 15">ACS-279-V-Col4</strain>
    </source>
</reference>
<dbReference type="FunFam" id="1.10.10.10:FF:000019">
    <property type="entry name" value="Crp/Fnr family transcriptional regulator"/>
    <property type="match status" value="1"/>
</dbReference>
<dbReference type="SUPFAM" id="SSF51206">
    <property type="entry name" value="cAMP-binding domain-like"/>
    <property type="match status" value="1"/>
</dbReference>
<evidence type="ECO:0000259" key="13">
    <source>
        <dbReference type="PROSITE" id="PS51063"/>
    </source>
</evidence>
<dbReference type="GO" id="GO:0003700">
    <property type="term" value="F:DNA-binding transcription factor activity"/>
    <property type="evidence" value="ECO:0007669"/>
    <property type="project" value="UniProtKB-ARBA"/>
</dbReference>
<keyword evidence="8" id="KW-0804">Transcription</keyword>
<dbReference type="InterPro" id="IPR050397">
    <property type="entry name" value="Env_Response_Regulators"/>
</dbReference>
<accession>K0YVJ6</accession>
<proteinExistence type="predicted"/>
<evidence type="ECO:0000256" key="11">
    <source>
        <dbReference type="ARBA" id="ARBA00068047"/>
    </source>
</evidence>
<dbReference type="PANTHER" id="PTHR24567">
    <property type="entry name" value="CRP FAMILY TRANSCRIPTIONAL REGULATORY PROTEIN"/>
    <property type="match status" value="1"/>
</dbReference>
<dbReference type="FunFam" id="2.60.120.10:FF:000003">
    <property type="entry name" value="Crp/Fnr family transcriptional regulator"/>
    <property type="match status" value="1"/>
</dbReference>
<dbReference type="Pfam" id="PF13545">
    <property type="entry name" value="HTH_Crp_2"/>
    <property type="match status" value="1"/>
</dbReference>
<evidence type="ECO:0000256" key="3">
    <source>
        <dbReference type="ARBA" id="ARBA00022741"/>
    </source>
</evidence>
<dbReference type="InterPro" id="IPR036388">
    <property type="entry name" value="WH-like_DNA-bd_sf"/>
</dbReference>
<keyword evidence="2" id="KW-0116">cAMP-binding</keyword>
<dbReference type="STRING" id="883077.HMPREF9241_00244"/>
<protein>
    <recommendedName>
        <fullName evidence="11">CRP-like cAMP-activated global transcriptional regulator</fullName>
    </recommendedName>
    <alternativeName>
        <fullName evidence="10">cAMP receptor protein</fullName>
    </alternativeName>
    <alternativeName>
        <fullName evidence="9">cAMP regulatory protein</fullName>
    </alternativeName>
</protein>
<evidence type="ECO:0000259" key="12">
    <source>
        <dbReference type="PROSITE" id="PS50042"/>
    </source>
</evidence>
<dbReference type="GO" id="GO:0030552">
    <property type="term" value="F:cAMP binding"/>
    <property type="evidence" value="ECO:0007669"/>
    <property type="project" value="UniProtKB-KW"/>
</dbReference>
<dbReference type="InterPro" id="IPR012318">
    <property type="entry name" value="HTH_CRP"/>
</dbReference>
<keyword evidence="6" id="KW-0114">cAMP</keyword>
<dbReference type="PROSITE" id="PS51063">
    <property type="entry name" value="HTH_CRP_2"/>
    <property type="match status" value="1"/>
</dbReference>
<organism evidence="14 15">
    <name type="scientific">Schaalia turicensis ACS-279-V-Col4</name>
    <dbReference type="NCBI Taxonomy" id="883077"/>
    <lineage>
        <taxon>Bacteria</taxon>
        <taxon>Bacillati</taxon>
        <taxon>Actinomycetota</taxon>
        <taxon>Actinomycetes</taxon>
        <taxon>Actinomycetales</taxon>
        <taxon>Actinomycetaceae</taxon>
        <taxon>Schaalia</taxon>
    </lineage>
</organism>
<evidence type="ECO:0000256" key="5">
    <source>
        <dbReference type="ARBA" id="ARBA00023125"/>
    </source>
</evidence>
<dbReference type="InterPro" id="IPR036390">
    <property type="entry name" value="WH_DNA-bd_sf"/>
</dbReference>
<evidence type="ECO:0000256" key="9">
    <source>
        <dbReference type="ARBA" id="ARBA00029868"/>
    </source>
</evidence>
<evidence type="ECO:0000256" key="6">
    <source>
        <dbReference type="ARBA" id="ARBA00023149"/>
    </source>
</evidence>
<dbReference type="Proteomes" id="UP000003994">
    <property type="component" value="Unassembled WGS sequence"/>
</dbReference>
<keyword evidence="1" id="KW-0678">Repressor</keyword>
<dbReference type="PANTHER" id="PTHR24567:SF74">
    <property type="entry name" value="HTH-TYPE TRANSCRIPTIONAL REGULATOR ARCR"/>
    <property type="match status" value="1"/>
</dbReference>
<comment type="caution">
    <text evidence="14">The sequence shown here is derived from an EMBL/GenBank/DDBJ whole genome shotgun (WGS) entry which is preliminary data.</text>
</comment>
<dbReference type="SMART" id="SM00100">
    <property type="entry name" value="cNMP"/>
    <property type="match status" value="1"/>
</dbReference>
<dbReference type="PATRIC" id="fig|883077.3.peg.236"/>
<evidence type="ECO:0000313" key="14">
    <source>
        <dbReference type="EMBL" id="EJZ87616.1"/>
    </source>
</evidence>
<evidence type="ECO:0000313" key="15">
    <source>
        <dbReference type="Proteomes" id="UP000003994"/>
    </source>
</evidence>
<evidence type="ECO:0000256" key="1">
    <source>
        <dbReference type="ARBA" id="ARBA00022491"/>
    </source>
</evidence>
<keyword evidence="3" id="KW-0547">Nucleotide-binding</keyword>
<evidence type="ECO:0000256" key="10">
    <source>
        <dbReference type="ARBA" id="ARBA00033082"/>
    </source>
</evidence>
<dbReference type="HOGENOM" id="CLU_075053_3_2_11"/>
<keyword evidence="15" id="KW-1185">Reference proteome</keyword>
<name>K0YVJ6_9ACTO</name>
<gene>
    <name evidence="14" type="ORF">HMPREF9241_00244</name>
</gene>
<keyword evidence="4" id="KW-0805">Transcription regulation</keyword>
<dbReference type="GO" id="GO:0003677">
    <property type="term" value="F:DNA binding"/>
    <property type="evidence" value="ECO:0007669"/>
    <property type="project" value="UniProtKB-KW"/>
</dbReference>
<dbReference type="InterPro" id="IPR014710">
    <property type="entry name" value="RmlC-like_jellyroll"/>
</dbReference>
<dbReference type="AlphaFoldDB" id="K0YVJ6"/>
<evidence type="ECO:0000256" key="7">
    <source>
        <dbReference type="ARBA" id="ARBA00023159"/>
    </source>
</evidence>
<dbReference type="eggNOG" id="COG0664">
    <property type="taxonomic scope" value="Bacteria"/>
</dbReference>